<feature type="non-terminal residue" evidence="3">
    <location>
        <position position="261"/>
    </location>
</feature>
<evidence type="ECO:0000313" key="3">
    <source>
        <dbReference type="EMBL" id="SVD23401.1"/>
    </source>
</evidence>
<sequence>MENFESAIVNYIQSTKFEKLSREVIDSVQDRILDSIGVAIAAFDDDAPISVRKYALTKQKSNGSTIWGTDIMTDSETAAFANGTSVRYLDYNDTYLSLEPLHPSDMIPGLVALAQENNISGKELVLAIATGYELAVNLCDVASLRSFGWDHVSYTGLGASAGASKLFNFSDEGTRSTLAIYSVPHASMRQTRVGELSMWKGAAAANAVRNAIFAANVVKSGFTGPYDFFNGEMGYVNQLLGGKLINPDILLNMKSDNTNRI</sequence>
<reference evidence="3" key="1">
    <citation type="submission" date="2018-05" db="EMBL/GenBank/DDBJ databases">
        <authorList>
            <person name="Lanie J.A."/>
            <person name="Ng W.-L."/>
            <person name="Kazmierczak K.M."/>
            <person name="Andrzejewski T.M."/>
            <person name="Davidsen T.M."/>
            <person name="Wayne K.J."/>
            <person name="Tettelin H."/>
            <person name="Glass J.I."/>
            <person name="Rusch D."/>
            <person name="Podicherti R."/>
            <person name="Tsui H.-C.T."/>
            <person name="Winkler M.E."/>
        </authorList>
    </citation>
    <scope>NUCLEOTIDE SEQUENCE</scope>
</reference>
<dbReference type="GO" id="GO:0016829">
    <property type="term" value="F:lyase activity"/>
    <property type="evidence" value="ECO:0007669"/>
    <property type="project" value="InterPro"/>
</dbReference>
<protein>
    <recommendedName>
        <fullName evidence="2">MmgE/PrpD N-terminal domain-containing protein</fullName>
    </recommendedName>
</protein>
<proteinExistence type="inferred from homology"/>
<dbReference type="InterPro" id="IPR045336">
    <property type="entry name" value="MmgE_PrpD_N"/>
</dbReference>
<dbReference type="SUPFAM" id="SSF103378">
    <property type="entry name" value="2-methylcitrate dehydratase PrpD"/>
    <property type="match status" value="1"/>
</dbReference>
<dbReference type="InterPro" id="IPR036148">
    <property type="entry name" value="MmgE/PrpD_sf"/>
</dbReference>
<name>A0A382TPJ3_9ZZZZ</name>
<accession>A0A382TPJ3</accession>
<gene>
    <name evidence="3" type="ORF">METZ01_LOCUS376255</name>
</gene>
<dbReference type="InterPro" id="IPR042183">
    <property type="entry name" value="MmgE/PrpD_sf_1"/>
</dbReference>
<feature type="domain" description="MmgE/PrpD N-terminal" evidence="2">
    <location>
        <begin position="7"/>
        <end position="244"/>
    </location>
</feature>
<dbReference type="Gene3D" id="1.10.4100.10">
    <property type="entry name" value="2-methylcitrate dehydratase PrpD"/>
    <property type="match status" value="1"/>
</dbReference>
<evidence type="ECO:0000259" key="2">
    <source>
        <dbReference type="Pfam" id="PF03972"/>
    </source>
</evidence>
<comment type="similarity">
    <text evidence="1">Belongs to the PrpD family.</text>
</comment>
<organism evidence="3">
    <name type="scientific">marine metagenome</name>
    <dbReference type="NCBI Taxonomy" id="408172"/>
    <lineage>
        <taxon>unclassified sequences</taxon>
        <taxon>metagenomes</taxon>
        <taxon>ecological metagenomes</taxon>
    </lineage>
</organism>
<evidence type="ECO:0000256" key="1">
    <source>
        <dbReference type="ARBA" id="ARBA00006174"/>
    </source>
</evidence>
<dbReference type="EMBL" id="UINC01137826">
    <property type="protein sequence ID" value="SVD23401.1"/>
    <property type="molecule type" value="Genomic_DNA"/>
</dbReference>
<dbReference type="PANTHER" id="PTHR16943">
    <property type="entry name" value="2-METHYLCITRATE DEHYDRATASE-RELATED"/>
    <property type="match status" value="1"/>
</dbReference>
<dbReference type="AlphaFoldDB" id="A0A382TPJ3"/>
<dbReference type="Pfam" id="PF03972">
    <property type="entry name" value="MmgE_PrpD_N"/>
    <property type="match status" value="1"/>
</dbReference>
<dbReference type="PANTHER" id="PTHR16943:SF8">
    <property type="entry name" value="2-METHYLCITRATE DEHYDRATASE"/>
    <property type="match status" value="1"/>
</dbReference>
<dbReference type="InterPro" id="IPR005656">
    <property type="entry name" value="MmgE_PrpD"/>
</dbReference>